<name>A0ABT2RMK8_9FIRM</name>
<comment type="caution">
    <text evidence="5">The sequence shown here is derived from an EMBL/GenBank/DDBJ whole genome shotgun (WGS) entry which is preliminary data.</text>
</comment>
<reference evidence="5 6" key="1">
    <citation type="journal article" date="2021" name="ISME Commun">
        <title>Automated analysis of genomic sequences facilitates high-throughput and comprehensive description of bacteria.</title>
        <authorList>
            <person name="Hitch T.C.A."/>
        </authorList>
    </citation>
    <scope>NUCLEOTIDE SEQUENCE [LARGE SCALE GENOMIC DNA]</scope>
    <source>
        <strain evidence="5 6">Sanger_03</strain>
    </source>
</reference>
<evidence type="ECO:0000256" key="4">
    <source>
        <dbReference type="RuleBase" id="RU361279"/>
    </source>
</evidence>
<dbReference type="PANTHER" id="PTHR23407:SF1">
    <property type="entry name" value="5-FORMYLTETRAHYDROFOLATE CYCLO-LIGASE"/>
    <property type="match status" value="1"/>
</dbReference>
<keyword evidence="2 4" id="KW-0547">Nucleotide-binding</keyword>
<dbReference type="InterPro" id="IPR037171">
    <property type="entry name" value="NagB/RpiA_transferase-like"/>
</dbReference>
<organism evidence="5 6">
    <name type="scientific">Dorea acetigenes</name>
    <dbReference type="NCBI Taxonomy" id="2981787"/>
    <lineage>
        <taxon>Bacteria</taxon>
        <taxon>Bacillati</taxon>
        <taxon>Bacillota</taxon>
        <taxon>Clostridia</taxon>
        <taxon>Lachnospirales</taxon>
        <taxon>Lachnospiraceae</taxon>
        <taxon>Dorea</taxon>
    </lineage>
</organism>
<keyword evidence="3 4" id="KW-0067">ATP-binding</keyword>
<dbReference type="PIRSF" id="PIRSF006806">
    <property type="entry name" value="FTHF_cligase"/>
    <property type="match status" value="1"/>
</dbReference>
<comment type="catalytic activity">
    <reaction evidence="4">
        <text>(6S)-5-formyl-5,6,7,8-tetrahydrofolate + ATP = (6R)-5,10-methenyltetrahydrofolate + ADP + phosphate</text>
        <dbReference type="Rhea" id="RHEA:10488"/>
        <dbReference type="ChEBI" id="CHEBI:30616"/>
        <dbReference type="ChEBI" id="CHEBI:43474"/>
        <dbReference type="ChEBI" id="CHEBI:57455"/>
        <dbReference type="ChEBI" id="CHEBI:57457"/>
        <dbReference type="ChEBI" id="CHEBI:456216"/>
        <dbReference type="EC" id="6.3.3.2"/>
    </reaction>
</comment>
<dbReference type="InterPro" id="IPR002698">
    <property type="entry name" value="FTHF_cligase"/>
</dbReference>
<evidence type="ECO:0000313" key="5">
    <source>
        <dbReference type="EMBL" id="MCU6686630.1"/>
    </source>
</evidence>
<dbReference type="EC" id="6.3.3.2" evidence="4"/>
<dbReference type="Pfam" id="PF01812">
    <property type="entry name" value="5-FTHF_cyc-lig"/>
    <property type="match status" value="1"/>
</dbReference>
<evidence type="ECO:0000313" key="6">
    <source>
        <dbReference type="Proteomes" id="UP001652431"/>
    </source>
</evidence>
<evidence type="ECO:0000256" key="1">
    <source>
        <dbReference type="ARBA" id="ARBA00010638"/>
    </source>
</evidence>
<protein>
    <recommendedName>
        <fullName evidence="4">5-formyltetrahydrofolate cyclo-ligase</fullName>
        <ecNumber evidence="4">6.3.3.2</ecNumber>
    </recommendedName>
</protein>
<comment type="similarity">
    <text evidence="1 4">Belongs to the 5-formyltetrahydrofolate cyclo-ligase family.</text>
</comment>
<gene>
    <name evidence="5" type="ORF">OCV99_08725</name>
</gene>
<dbReference type="InterPro" id="IPR024185">
    <property type="entry name" value="FTHF_cligase-like_sf"/>
</dbReference>
<evidence type="ECO:0000256" key="2">
    <source>
        <dbReference type="ARBA" id="ARBA00022741"/>
    </source>
</evidence>
<keyword evidence="6" id="KW-1185">Reference proteome</keyword>
<accession>A0ABT2RMK8</accession>
<comment type="cofactor">
    <cofactor evidence="4">
        <name>Mg(2+)</name>
        <dbReference type="ChEBI" id="CHEBI:18420"/>
    </cofactor>
</comment>
<keyword evidence="4" id="KW-0479">Metal-binding</keyword>
<evidence type="ECO:0000256" key="3">
    <source>
        <dbReference type="ARBA" id="ARBA00022840"/>
    </source>
</evidence>
<dbReference type="GO" id="GO:0030272">
    <property type="term" value="F:5-formyltetrahydrofolate cyclo-ligase activity"/>
    <property type="evidence" value="ECO:0007669"/>
    <property type="project" value="UniProtKB-EC"/>
</dbReference>
<dbReference type="RefSeq" id="WP_227191760.1">
    <property type="nucleotide sequence ID" value="NZ_JAOQJU010000008.1"/>
</dbReference>
<dbReference type="Proteomes" id="UP001652431">
    <property type="component" value="Unassembled WGS sequence"/>
</dbReference>
<dbReference type="EMBL" id="JAOQJU010000008">
    <property type="protein sequence ID" value="MCU6686630.1"/>
    <property type="molecule type" value="Genomic_DNA"/>
</dbReference>
<dbReference type="PANTHER" id="PTHR23407">
    <property type="entry name" value="ATPASE INHIBITOR/5-FORMYLTETRAHYDROFOLATE CYCLO-LIGASE"/>
    <property type="match status" value="1"/>
</dbReference>
<dbReference type="SUPFAM" id="SSF100950">
    <property type="entry name" value="NagB/RpiA/CoA transferase-like"/>
    <property type="match status" value="1"/>
</dbReference>
<dbReference type="Gene3D" id="3.40.50.10420">
    <property type="entry name" value="NagB/RpiA/CoA transferase-like"/>
    <property type="match status" value="1"/>
</dbReference>
<sequence length="184" mass="21375">MNKNEKRKEIKQKQSILSPEYCHFADKAICNRILSLHEFQTADVIFCYISMENEIDTRPIIENAWMMKKKVAVPKCTKKGCMELYQIHSYEDLEAGKYGIPEPKSKCLPVPPNTIDFAVIPCLSCDLEGWRLGHGGGYYDRYLEHTDFITAVVCRHQLLSESICHETHDKRMNIVVTEEIMRFL</sequence>
<keyword evidence="4" id="KW-0460">Magnesium</keyword>
<keyword evidence="5" id="KW-0436">Ligase</keyword>
<dbReference type="NCBIfam" id="TIGR02727">
    <property type="entry name" value="MTHFS_bact"/>
    <property type="match status" value="1"/>
</dbReference>
<proteinExistence type="inferred from homology"/>